<name>A0A9P4I1D3_9PEZI</name>
<evidence type="ECO:0000313" key="2">
    <source>
        <dbReference type="EMBL" id="KAF2091387.1"/>
    </source>
</evidence>
<sequence length="402" mass="44523">MARSCASSGYSALSSDREDGGVALLESDLERLPVPTAITSSVALSDNPDRSRLAVSDSDLANNPRYSYLPGADVLDLDPGFQHARTQGLSPQRPEASESGFENRLPRSTVEDSNSDDLVPVQSRTGSDSIRVRLEAIIPINMENNYTDAPTVNIDPTLRIINNIPANVTLADIPGHADEIAKTVAILAREKPLSEIFQSICSLTYDRGIEDNGEWAQNAIQLLVGLELRLQDKHDKSLGGLDDDTRFDENIFILFIWPKMEYMWHNNGPEVSKGVLKMFGEAYIANFVDLEKLDFVLSLCDSYIAPRATKHLAIETILDVVYDKMHSDDVAVNRLIHHQDRLIESKKAEKGEKKAVAAAEKARLKEETKQRKAEKKAVKKEEAARKKAAAGGRKAPWYRSSP</sequence>
<feature type="compositionally biased region" description="Basic and acidic residues" evidence="1">
    <location>
        <begin position="353"/>
        <end position="385"/>
    </location>
</feature>
<evidence type="ECO:0000313" key="3">
    <source>
        <dbReference type="Proteomes" id="UP000799776"/>
    </source>
</evidence>
<keyword evidence="3" id="KW-1185">Reference proteome</keyword>
<dbReference type="EMBL" id="ML978711">
    <property type="protein sequence ID" value="KAF2091387.1"/>
    <property type="molecule type" value="Genomic_DNA"/>
</dbReference>
<evidence type="ECO:0000256" key="1">
    <source>
        <dbReference type="SAM" id="MobiDB-lite"/>
    </source>
</evidence>
<dbReference type="AlphaFoldDB" id="A0A9P4I1D3"/>
<organism evidence="2 3">
    <name type="scientific">Saccharata proteae CBS 121410</name>
    <dbReference type="NCBI Taxonomy" id="1314787"/>
    <lineage>
        <taxon>Eukaryota</taxon>
        <taxon>Fungi</taxon>
        <taxon>Dikarya</taxon>
        <taxon>Ascomycota</taxon>
        <taxon>Pezizomycotina</taxon>
        <taxon>Dothideomycetes</taxon>
        <taxon>Dothideomycetes incertae sedis</taxon>
        <taxon>Botryosphaeriales</taxon>
        <taxon>Saccharataceae</taxon>
        <taxon>Saccharata</taxon>
    </lineage>
</organism>
<comment type="caution">
    <text evidence="2">The sequence shown here is derived from an EMBL/GenBank/DDBJ whole genome shotgun (WGS) entry which is preliminary data.</text>
</comment>
<feature type="region of interest" description="Disordered" evidence="1">
    <location>
        <begin position="82"/>
        <end position="123"/>
    </location>
</feature>
<proteinExistence type="predicted"/>
<gene>
    <name evidence="2" type="ORF">K490DRAFT_60831</name>
</gene>
<accession>A0A9P4I1D3</accession>
<feature type="region of interest" description="Disordered" evidence="1">
    <location>
        <begin position="353"/>
        <end position="402"/>
    </location>
</feature>
<dbReference type="Proteomes" id="UP000799776">
    <property type="component" value="Unassembled WGS sequence"/>
</dbReference>
<protein>
    <submittedName>
        <fullName evidence="2">Uncharacterized protein</fullName>
    </submittedName>
</protein>
<reference evidence="2" key="1">
    <citation type="journal article" date="2020" name="Stud. Mycol.">
        <title>101 Dothideomycetes genomes: a test case for predicting lifestyles and emergence of pathogens.</title>
        <authorList>
            <person name="Haridas S."/>
            <person name="Albert R."/>
            <person name="Binder M."/>
            <person name="Bloem J."/>
            <person name="Labutti K."/>
            <person name="Salamov A."/>
            <person name="Andreopoulos B."/>
            <person name="Baker S."/>
            <person name="Barry K."/>
            <person name="Bills G."/>
            <person name="Bluhm B."/>
            <person name="Cannon C."/>
            <person name="Castanera R."/>
            <person name="Culley D."/>
            <person name="Daum C."/>
            <person name="Ezra D."/>
            <person name="Gonzalez J."/>
            <person name="Henrissat B."/>
            <person name="Kuo A."/>
            <person name="Liang C."/>
            <person name="Lipzen A."/>
            <person name="Lutzoni F."/>
            <person name="Magnuson J."/>
            <person name="Mondo S."/>
            <person name="Nolan M."/>
            <person name="Ohm R."/>
            <person name="Pangilinan J."/>
            <person name="Park H.-J."/>
            <person name="Ramirez L."/>
            <person name="Alfaro M."/>
            <person name="Sun H."/>
            <person name="Tritt A."/>
            <person name="Yoshinaga Y."/>
            <person name="Zwiers L.-H."/>
            <person name="Turgeon B."/>
            <person name="Goodwin S."/>
            <person name="Spatafora J."/>
            <person name="Crous P."/>
            <person name="Grigoriev I."/>
        </authorList>
    </citation>
    <scope>NUCLEOTIDE SEQUENCE</scope>
    <source>
        <strain evidence="2">CBS 121410</strain>
    </source>
</reference>